<dbReference type="Pfam" id="PF11751">
    <property type="entry name" value="PorP_SprF"/>
    <property type="match status" value="1"/>
</dbReference>
<dbReference type="Proteomes" id="UP000293162">
    <property type="component" value="Unassembled WGS sequence"/>
</dbReference>
<evidence type="ECO:0000313" key="3">
    <source>
        <dbReference type="Proteomes" id="UP000293162"/>
    </source>
</evidence>
<gene>
    <name evidence="2" type="ORF">EWM59_19695</name>
</gene>
<organism evidence="2 3">
    <name type="scientific">Emticicia agri</name>
    <dbReference type="NCBI Taxonomy" id="2492393"/>
    <lineage>
        <taxon>Bacteria</taxon>
        <taxon>Pseudomonadati</taxon>
        <taxon>Bacteroidota</taxon>
        <taxon>Cytophagia</taxon>
        <taxon>Cytophagales</taxon>
        <taxon>Leadbetterellaceae</taxon>
        <taxon>Emticicia</taxon>
    </lineage>
</organism>
<reference evidence="2 3" key="1">
    <citation type="submission" date="2019-02" db="EMBL/GenBank/DDBJ databases">
        <title>Bacterial novel species Emticicia sp. 17J42-9 isolated from soil.</title>
        <authorList>
            <person name="Jung H.-Y."/>
        </authorList>
    </citation>
    <scope>NUCLEOTIDE SEQUENCE [LARGE SCALE GENOMIC DNA]</scope>
    <source>
        <strain evidence="2 3">17J42-9</strain>
    </source>
</reference>
<accession>A0A4Q5LVV3</accession>
<keyword evidence="3" id="KW-1185">Reference proteome</keyword>
<evidence type="ECO:0000256" key="1">
    <source>
        <dbReference type="SAM" id="SignalP"/>
    </source>
</evidence>
<dbReference type="RefSeq" id="WP_130022967.1">
    <property type="nucleotide sequence ID" value="NZ_SEWF01000035.1"/>
</dbReference>
<feature type="signal peptide" evidence="1">
    <location>
        <begin position="1"/>
        <end position="18"/>
    </location>
</feature>
<proteinExistence type="predicted"/>
<evidence type="ECO:0000313" key="2">
    <source>
        <dbReference type="EMBL" id="RYU93866.1"/>
    </source>
</evidence>
<sequence>MKYTSITILLTLIQPVFAQNTLRPNIYLGNLNFYNAGAGLNDDTHNHYLSLYLKDKFVPQENNAVWTKPLNIYLNYLGNINQKSFFNLSYIHDGYSFYNKHTLYGGYGRKYELGKGRISFGLRAVIDFNYINWETLGALQVASGKSLRVNPNLDFGLFYQRKGLILSFSGKNLFSNEVKKDNETLIKNWQEFYFNASYKLNLFKENLAITPFLLYFKERNMDIDVGLNMALFKTLDMSYALRILELRSIYTARLSLGKRLQIGAAFDHSALLSDTNVDFLLGYRF</sequence>
<dbReference type="OrthoDB" id="835152at2"/>
<feature type="chain" id="PRO_5020352564" evidence="1">
    <location>
        <begin position="19"/>
        <end position="285"/>
    </location>
</feature>
<keyword evidence="1" id="KW-0732">Signal</keyword>
<dbReference type="EMBL" id="SEWF01000035">
    <property type="protein sequence ID" value="RYU93866.1"/>
    <property type="molecule type" value="Genomic_DNA"/>
</dbReference>
<name>A0A4Q5LVV3_9BACT</name>
<dbReference type="InterPro" id="IPR019861">
    <property type="entry name" value="PorP/SprF_Bacteroidetes"/>
</dbReference>
<protein>
    <submittedName>
        <fullName evidence="2">Type IX secretion system membrane protein PorP/SprF</fullName>
    </submittedName>
</protein>
<dbReference type="AlphaFoldDB" id="A0A4Q5LVV3"/>
<comment type="caution">
    <text evidence="2">The sequence shown here is derived from an EMBL/GenBank/DDBJ whole genome shotgun (WGS) entry which is preliminary data.</text>
</comment>